<dbReference type="RefSeq" id="WP_055277230.1">
    <property type="nucleotide sequence ID" value="NZ_CYZV01000027.1"/>
</dbReference>
<dbReference type="OrthoDB" id="10001193at2"/>
<evidence type="ECO:0000256" key="2">
    <source>
        <dbReference type="SAM" id="Phobius"/>
    </source>
</evidence>
<gene>
    <name evidence="3" type="ORF">ERS852470_02509</name>
</gene>
<accession>A0A174FLN7</accession>
<keyword evidence="2" id="KW-1133">Transmembrane helix</keyword>
<keyword evidence="2" id="KW-0812">Transmembrane</keyword>
<proteinExistence type="predicted"/>
<dbReference type="Proteomes" id="UP000095558">
    <property type="component" value="Unassembled WGS sequence"/>
</dbReference>
<evidence type="ECO:0000313" key="3">
    <source>
        <dbReference type="EMBL" id="CUO49479.1"/>
    </source>
</evidence>
<sequence>MKRVIKRVTKVFTVSFLLINTFILTVNSENVDLFKVKLEEIGIPEEYSKNISDHIENLDISAEEFQAIMNNSSEVFSRIEEGQEISDFSLSDLVGIYGEALRVANDLDIEVKIDSNNKEVEIKDKENDEILLKCHIEDVKKYYENYKKSPLTDEEYDDLLKYIDSSDDSISNNNEDSSVSEKKDTNENSINNDMNEDDTNIDKVEVSDASNTIVNDSESNSSINKADTISQKNRYRVLSIIYLVLLLCVLLSIVSSKLFKEKDEKWQ</sequence>
<dbReference type="EMBL" id="CYZV01000027">
    <property type="protein sequence ID" value="CUO49479.1"/>
    <property type="molecule type" value="Genomic_DNA"/>
</dbReference>
<name>A0A174FLN7_9CLOT</name>
<dbReference type="AlphaFoldDB" id="A0A174FLN7"/>
<reference evidence="3 4" key="1">
    <citation type="submission" date="2015-09" db="EMBL/GenBank/DDBJ databases">
        <authorList>
            <consortium name="Pathogen Informatics"/>
        </authorList>
    </citation>
    <scope>NUCLEOTIDE SEQUENCE [LARGE SCALE GENOMIC DNA]</scope>
    <source>
        <strain evidence="3 4">2789STDY5834855</strain>
    </source>
</reference>
<feature type="transmembrane region" description="Helical" evidence="2">
    <location>
        <begin position="240"/>
        <end position="259"/>
    </location>
</feature>
<evidence type="ECO:0000313" key="4">
    <source>
        <dbReference type="Proteomes" id="UP000095558"/>
    </source>
</evidence>
<keyword evidence="2" id="KW-0472">Membrane</keyword>
<protein>
    <submittedName>
        <fullName evidence="3">Uncharacterized protein</fullName>
    </submittedName>
</protein>
<feature type="region of interest" description="Disordered" evidence="1">
    <location>
        <begin position="167"/>
        <end position="201"/>
    </location>
</feature>
<organism evidence="3 4">
    <name type="scientific">Clostridium disporicum</name>
    <dbReference type="NCBI Taxonomy" id="84024"/>
    <lineage>
        <taxon>Bacteria</taxon>
        <taxon>Bacillati</taxon>
        <taxon>Bacillota</taxon>
        <taxon>Clostridia</taxon>
        <taxon>Eubacteriales</taxon>
        <taxon>Clostridiaceae</taxon>
        <taxon>Clostridium</taxon>
    </lineage>
</organism>
<feature type="compositionally biased region" description="Low complexity" evidence="1">
    <location>
        <begin position="168"/>
        <end position="177"/>
    </location>
</feature>
<evidence type="ECO:0000256" key="1">
    <source>
        <dbReference type="SAM" id="MobiDB-lite"/>
    </source>
</evidence>